<keyword evidence="10" id="KW-1185">Reference proteome</keyword>
<dbReference type="GO" id="GO:0016020">
    <property type="term" value="C:membrane"/>
    <property type="evidence" value="ECO:0007669"/>
    <property type="project" value="UniProtKB-SubCell"/>
</dbReference>
<dbReference type="InterPro" id="IPR003597">
    <property type="entry name" value="Ig_C1-set"/>
</dbReference>
<dbReference type="PANTHER" id="PTHR19256">
    <property type="entry name" value="T-CELL RECEPTOR GAMMA CHAIN"/>
    <property type="match status" value="1"/>
</dbReference>
<organism evidence="9 10">
    <name type="scientific">Bos indicus x Bos taurus</name>
    <name type="common">Hybrid cattle</name>
    <dbReference type="NCBI Taxonomy" id="30522"/>
    <lineage>
        <taxon>Eukaryota</taxon>
        <taxon>Metazoa</taxon>
        <taxon>Chordata</taxon>
        <taxon>Craniata</taxon>
        <taxon>Vertebrata</taxon>
        <taxon>Euteleostomi</taxon>
        <taxon>Mammalia</taxon>
        <taxon>Eutheria</taxon>
        <taxon>Laurasiatheria</taxon>
        <taxon>Artiodactyla</taxon>
        <taxon>Ruminantia</taxon>
        <taxon>Pecora</taxon>
        <taxon>Bovidae</taxon>
        <taxon>Bovinae</taxon>
        <taxon>Bos</taxon>
    </lineage>
</organism>
<dbReference type="SMART" id="SM00407">
    <property type="entry name" value="IGc1"/>
    <property type="match status" value="1"/>
</dbReference>
<evidence type="ECO:0000256" key="7">
    <source>
        <dbReference type="SAM" id="Phobius"/>
    </source>
</evidence>
<protein>
    <recommendedName>
        <fullName evidence="8">Ig-like domain-containing protein</fullName>
    </recommendedName>
</protein>
<evidence type="ECO:0000259" key="8">
    <source>
        <dbReference type="PROSITE" id="PS50835"/>
    </source>
</evidence>
<keyword evidence="4 7" id="KW-0472">Membrane</keyword>
<proteinExistence type="predicted"/>
<dbReference type="AlphaFoldDB" id="A0A4W2CVK5"/>
<reference evidence="9" key="2">
    <citation type="submission" date="2025-08" db="UniProtKB">
        <authorList>
            <consortium name="Ensembl"/>
        </authorList>
    </citation>
    <scope>IDENTIFICATION</scope>
</reference>
<keyword evidence="6" id="KW-0393">Immunoglobulin domain</keyword>
<evidence type="ECO:0000313" key="9">
    <source>
        <dbReference type="Ensembl" id="ENSBIXP00000015869.1"/>
    </source>
</evidence>
<dbReference type="Pfam" id="PF07654">
    <property type="entry name" value="C1-set"/>
    <property type="match status" value="1"/>
</dbReference>
<feature type="transmembrane region" description="Helical" evidence="7">
    <location>
        <begin position="128"/>
        <end position="150"/>
    </location>
</feature>
<dbReference type="InterPro" id="IPR036179">
    <property type="entry name" value="Ig-like_dom_sf"/>
</dbReference>
<dbReference type="PANTHER" id="PTHR19256:SF65">
    <property type="entry name" value="T CELL RECEPTOR GAMMA CONSTANT 1-RELATED"/>
    <property type="match status" value="1"/>
</dbReference>
<evidence type="ECO:0000256" key="3">
    <source>
        <dbReference type="ARBA" id="ARBA00022989"/>
    </source>
</evidence>
<dbReference type="Proteomes" id="UP000314981">
    <property type="component" value="Chromosome 4"/>
</dbReference>
<dbReference type="InterPro" id="IPR007110">
    <property type="entry name" value="Ig-like_dom"/>
</dbReference>
<sequence>DRDLDIDMSPKPTMFLPSITEIKHDNTGTYLCLLENFFPHVIKVYWREKRGNRVLPSQQGNTVKTADTYMKFSWLTVSENSMDKEHICIVKHEKNKRGDNQEILFPPSSVSGGLNDVLHLHLMNTSAYYTYLLLLITSTVYLVIITSCVFRRTGVCGIQKSS</sequence>
<dbReference type="OMA" id="CIVKHEA"/>
<dbReference type="InterPro" id="IPR013783">
    <property type="entry name" value="Ig-like_fold"/>
</dbReference>
<keyword evidence="3 7" id="KW-1133">Transmembrane helix</keyword>
<evidence type="ECO:0000256" key="6">
    <source>
        <dbReference type="ARBA" id="ARBA00023319"/>
    </source>
</evidence>
<evidence type="ECO:0000256" key="4">
    <source>
        <dbReference type="ARBA" id="ARBA00023136"/>
    </source>
</evidence>
<dbReference type="SUPFAM" id="SSF48726">
    <property type="entry name" value="Immunoglobulin"/>
    <property type="match status" value="1"/>
</dbReference>
<evidence type="ECO:0000256" key="5">
    <source>
        <dbReference type="ARBA" id="ARBA00023170"/>
    </source>
</evidence>
<dbReference type="InterPro" id="IPR051117">
    <property type="entry name" value="TRG_var/const_region"/>
</dbReference>
<evidence type="ECO:0000256" key="2">
    <source>
        <dbReference type="ARBA" id="ARBA00022692"/>
    </source>
</evidence>
<dbReference type="Gene3D" id="2.60.40.10">
    <property type="entry name" value="Immunoglobulins"/>
    <property type="match status" value="1"/>
</dbReference>
<reference evidence="9" key="3">
    <citation type="submission" date="2025-09" db="UniProtKB">
        <authorList>
            <consortium name="Ensembl"/>
        </authorList>
    </citation>
    <scope>IDENTIFICATION</scope>
</reference>
<feature type="domain" description="Ig-like" evidence="8">
    <location>
        <begin position="10"/>
        <end position="104"/>
    </location>
</feature>
<dbReference type="FunFam" id="2.60.40.10:FF:001083">
    <property type="entry name" value="T cell receptor gamma constant 2"/>
    <property type="match status" value="1"/>
</dbReference>
<evidence type="ECO:0000256" key="1">
    <source>
        <dbReference type="ARBA" id="ARBA00004370"/>
    </source>
</evidence>
<comment type="subcellular location">
    <subcellularLocation>
        <location evidence="1">Membrane</location>
    </subcellularLocation>
</comment>
<dbReference type="PROSITE" id="PS50835">
    <property type="entry name" value="IG_LIKE"/>
    <property type="match status" value="1"/>
</dbReference>
<keyword evidence="2 7" id="KW-0812">Transmembrane</keyword>
<evidence type="ECO:0000313" key="10">
    <source>
        <dbReference type="Proteomes" id="UP000314981"/>
    </source>
</evidence>
<reference evidence="9 10" key="1">
    <citation type="submission" date="2018-11" db="EMBL/GenBank/DDBJ databases">
        <title>Haplotype-resolved cattle genomes.</title>
        <authorList>
            <person name="Low W.Y."/>
            <person name="Tearle R."/>
            <person name="Bickhart D.M."/>
            <person name="Rosen B.D."/>
            <person name="Koren S."/>
            <person name="Rhie A."/>
            <person name="Hiendleder S."/>
            <person name="Phillippy A.M."/>
            <person name="Smith T.P.L."/>
            <person name="Williams J.L."/>
        </authorList>
    </citation>
    <scope>NUCLEOTIDE SEQUENCE [LARGE SCALE GENOMIC DNA]</scope>
</reference>
<dbReference type="Ensembl" id="ENSBIXT00000047187.1">
    <property type="protein sequence ID" value="ENSBIXP00000015869.1"/>
    <property type="gene ID" value="ENSBIXG00000020224.1"/>
</dbReference>
<keyword evidence="5" id="KW-0675">Receptor</keyword>
<name>A0A4W2CVK5_BOBOX</name>
<accession>A0A4W2CVK5</accession>